<dbReference type="EMBL" id="LXSF01000012">
    <property type="protein sequence ID" value="OAM15165.1"/>
    <property type="molecule type" value="Genomic_DNA"/>
</dbReference>
<proteinExistence type="predicted"/>
<name>A0A1A9R938_EIKCO</name>
<sequence>MSANQYSPRLRDLRLRPTRLGISLAAMIALLWLVGLNYQVNLAYIVAFWLAGFLFVGTLLNCLQLLGLRLDLTLPEELFQGQPADVRLFPAPSIKARHRQLWLAPESRRNTDPEYRTALFTAKQPQPFIWPVLPARRGRLILPPLRCASVWPFAVSSVECVWHWPDNGLVYPAPEPHTAPPGSTPAEEGEPRRKLGGNEDLAFLQDHQPGTSLQHIAWKSYAKSGRLLDKHFEEPAFHAADHIISYADYPAGTSADRLAGLLCYRVLEAHGRGQRYTLILPGQTIPPQNGQREKCLAALAVM</sequence>
<reference evidence="4" key="1">
    <citation type="submission" date="2016-05" db="EMBL/GenBank/DDBJ databases">
        <title>Draft genome of Corynebacterium afermentans subsp. afermentans LCDC 88199T.</title>
        <authorList>
            <person name="Bernier A.-M."/>
            <person name="Bernard K."/>
        </authorList>
    </citation>
    <scope>NUCLEOTIDE SEQUENCE [LARGE SCALE GENOMIC DNA]</scope>
    <source>
        <strain evidence="4">NML01-0328</strain>
    </source>
</reference>
<organism evidence="3 4">
    <name type="scientific">Eikenella corrodens</name>
    <dbReference type="NCBI Taxonomy" id="539"/>
    <lineage>
        <taxon>Bacteria</taxon>
        <taxon>Pseudomonadati</taxon>
        <taxon>Pseudomonadota</taxon>
        <taxon>Betaproteobacteria</taxon>
        <taxon>Neisseriales</taxon>
        <taxon>Neisseriaceae</taxon>
        <taxon>Eikenella</taxon>
    </lineage>
</organism>
<evidence type="ECO:0000313" key="3">
    <source>
        <dbReference type="EMBL" id="OAM15165.1"/>
    </source>
</evidence>
<feature type="compositionally biased region" description="Pro residues" evidence="1">
    <location>
        <begin position="173"/>
        <end position="183"/>
    </location>
</feature>
<evidence type="ECO:0000256" key="2">
    <source>
        <dbReference type="SAM" id="Phobius"/>
    </source>
</evidence>
<gene>
    <name evidence="3" type="ORF">A7P85_08225</name>
</gene>
<keyword evidence="2" id="KW-1133">Transmembrane helix</keyword>
<keyword evidence="2" id="KW-0812">Transmembrane</keyword>
<keyword evidence="2" id="KW-0472">Membrane</keyword>
<evidence type="ECO:0008006" key="5">
    <source>
        <dbReference type="Google" id="ProtNLM"/>
    </source>
</evidence>
<protein>
    <recommendedName>
        <fullName evidence="5">DUF58 domain-containing protein</fullName>
    </recommendedName>
</protein>
<evidence type="ECO:0000256" key="1">
    <source>
        <dbReference type="SAM" id="MobiDB-lite"/>
    </source>
</evidence>
<evidence type="ECO:0000313" key="4">
    <source>
        <dbReference type="Proteomes" id="UP000078003"/>
    </source>
</evidence>
<comment type="caution">
    <text evidence="3">The sequence shown here is derived from an EMBL/GenBank/DDBJ whole genome shotgun (WGS) entry which is preliminary data.</text>
</comment>
<dbReference type="Proteomes" id="UP000078003">
    <property type="component" value="Unassembled WGS sequence"/>
</dbReference>
<dbReference type="PANTHER" id="PTHR34351">
    <property type="entry name" value="SLR1927 PROTEIN-RELATED"/>
    <property type="match status" value="1"/>
</dbReference>
<dbReference type="AlphaFoldDB" id="A0A1A9R938"/>
<dbReference type="RefSeq" id="WP_064084983.1">
    <property type="nucleotide sequence ID" value="NZ_LXSF01000012.1"/>
</dbReference>
<feature type="transmembrane region" description="Helical" evidence="2">
    <location>
        <begin position="20"/>
        <end position="36"/>
    </location>
</feature>
<feature type="region of interest" description="Disordered" evidence="1">
    <location>
        <begin position="173"/>
        <end position="195"/>
    </location>
</feature>
<dbReference type="PANTHER" id="PTHR34351:SF1">
    <property type="entry name" value="SLR1927 PROTEIN"/>
    <property type="match status" value="1"/>
</dbReference>
<feature type="transmembrane region" description="Helical" evidence="2">
    <location>
        <begin position="42"/>
        <end position="63"/>
    </location>
</feature>
<accession>A0A1A9R938</accession>